<sequence>MYVWGKTRVLGDIRSNPKVETHLPPVSVTFEMDEAVQKRKYEKSDEIRAQKKASENQRIQATKGGHFYKGPMGKDEGFDGEIQIHVGKDNKTVSGKFKCIQEKENGDKRVKVIIEGEFLGTLNPDTGKLEAKLNKGTTFQMIKKDGKWNAGGLPSGISKEIKLIGQAKGKTINGHMVKGSKKSFAWTASPAKPEEE</sequence>
<dbReference type="KEGG" id="dat:HRM2_08220"/>
<dbReference type="HOGENOM" id="CLU_1388277_0_0_7"/>
<dbReference type="EMBL" id="CP001087">
    <property type="protein sequence ID" value="ACN13935.1"/>
    <property type="molecule type" value="Genomic_DNA"/>
</dbReference>
<evidence type="ECO:0000313" key="2">
    <source>
        <dbReference type="Proteomes" id="UP000000442"/>
    </source>
</evidence>
<gene>
    <name evidence="1" type="ordered locus">HRM2_08220</name>
</gene>
<evidence type="ECO:0000313" key="1">
    <source>
        <dbReference type="EMBL" id="ACN13935.1"/>
    </source>
</evidence>
<proteinExistence type="predicted"/>
<keyword evidence="2" id="KW-1185">Reference proteome</keyword>
<organism evidence="1 2">
    <name type="scientific">Desulforapulum autotrophicum (strain ATCC 43914 / DSM 3382 / VKM B-1955 / HRM2)</name>
    <name type="common">Desulfobacterium autotrophicum</name>
    <dbReference type="NCBI Taxonomy" id="177437"/>
    <lineage>
        <taxon>Bacteria</taxon>
        <taxon>Pseudomonadati</taxon>
        <taxon>Thermodesulfobacteriota</taxon>
        <taxon>Desulfobacteria</taxon>
        <taxon>Desulfobacterales</taxon>
        <taxon>Desulfobacteraceae</taxon>
        <taxon>Desulforapulum</taxon>
    </lineage>
</organism>
<dbReference type="AlphaFoldDB" id="C0QJT2"/>
<accession>C0QJT2</accession>
<dbReference type="STRING" id="177437.HRM2_08220"/>
<protein>
    <submittedName>
        <fullName evidence="1">Uncharacterized protein</fullName>
    </submittedName>
</protein>
<dbReference type="Proteomes" id="UP000000442">
    <property type="component" value="Chromosome"/>
</dbReference>
<name>C0QJT2_DESAH</name>
<reference evidence="1 2" key="1">
    <citation type="journal article" date="2009" name="Environ. Microbiol.">
        <title>Genome sequence of Desulfobacterium autotrophicum HRM2, a marine sulfate reducer oxidizing organic carbon completely to carbon dioxide.</title>
        <authorList>
            <person name="Strittmatter A.W."/>
            <person name="Liesegang H."/>
            <person name="Rabus R."/>
            <person name="Decker I."/>
            <person name="Amann J."/>
            <person name="Andres S."/>
            <person name="Henne A."/>
            <person name="Fricke W.F."/>
            <person name="Martinez-Arias R."/>
            <person name="Bartels D."/>
            <person name="Goesmann A."/>
            <person name="Krause L."/>
            <person name="Puehler A."/>
            <person name="Klenk H.P."/>
            <person name="Richter M."/>
            <person name="Schuler M."/>
            <person name="Gloeckner F.O."/>
            <person name="Meyerdierks A."/>
            <person name="Gottschalk G."/>
            <person name="Amann R."/>
        </authorList>
    </citation>
    <scope>NUCLEOTIDE SEQUENCE [LARGE SCALE GENOMIC DNA]</scope>
    <source>
        <strain evidence="2">ATCC 43914 / DSM 3382 / HRM2</strain>
    </source>
</reference>